<dbReference type="AlphaFoldDB" id="A0A382K7X1"/>
<evidence type="ECO:0000313" key="2">
    <source>
        <dbReference type="EMBL" id="SVC20428.1"/>
    </source>
</evidence>
<keyword evidence="1" id="KW-1133">Transmembrane helix</keyword>
<organism evidence="2">
    <name type="scientific">marine metagenome</name>
    <dbReference type="NCBI Taxonomy" id="408172"/>
    <lineage>
        <taxon>unclassified sequences</taxon>
        <taxon>metagenomes</taxon>
        <taxon>ecological metagenomes</taxon>
    </lineage>
</organism>
<keyword evidence="1" id="KW-0472">Membrane</keyword>
<reference evidence="2" key="1">
    <citation type="submission" date="2018-05" db="EMBL/GenBank/DDBJ databases">
        <authorList>
            <person name="Lanie J.A."/>
            <person name="Ng W.-L."/>
            <person name="Kazmierczak K.M."/>
            <person name="Andrzejewski T.M."/>
            <person name="Davidsen T.M."/>
            <person name="Wayne K.J."/>
            <person name="Tettelin H."/>
            <person name="Glass J.I."/>
            <person name="Rusch D."/>
            <person name="Podicherti R."/>
            <person name="Tsui H.-C.T."/>
            <person name="Winkler M.E."/>
        </authorList>
    </citation>
    <scope>NUCLEOTIDE SEQUENCE</scope>
</reference>
<protein>
    <submittedName>
        <fullName evidence="2">Uncharacterized protein</fullName>
    </submittedName>
</protein>
<gene>
    <name evidence="2" type="ORF">METZ01_LOCUS273282</name>
</gene>
<sequence>MPALFVNEAVGRPIEWAIGMGTAVLIGVNLLTLAGDKKFERL</sequence>
<name>A0A382K7X1_9ZZZZ</name>
<proteinExistence type="predicted"/>
<accession>A0A382K7X1</accession>
<feature type="transmembrane region" description="Helical" evidence="1">
    <location>
        <begin position="16"/>
        <end position="34"/>
    </location>
</feature>
<dbReference type="EMBL" id="UINC01078910">
    <property type="protein sequence ID" value="SVC20428.1"/>
    <property type="molecule type" value="Genomic_DNA"/>
</dbReference>
<keyword evidence="1" id="KW-0812">Transmembrane</keyword>
<evidence type="ECO:0000256" key="1">
    <source>
        <dbReference type="SAM" id="Phobius"/>
    </source>
</evidence>